<sequence length="456" mass="51068">MKIGIDSLAVAVPKIHLPIKTLAENRNIEPDKLIKGLGLQKMTFPDVHQDVITFAANAVYNLFQQATINPESIGRIYVGSESGIDASKPIASYVLQLIEEQLEPKFGKHALRHCDVLDITFACIGGVDALQNTVDWIRLDPKRQGIVVATDFAKYDLESTGEYTQGAGAIAMHIKQDPDMISFSEATGVSTRGVFDFFKPKRYLSKAAVTGKQDNPEWFGILENEIALHQEQPVFDGQYSNTCYIDRIIEAYTHYKKITGQENVVLYQNWSSIVMHLPYAYQGRRTFTEIYARENPEIQLLPTAPDYKEQIKTIAKSAAYLDFVQQTIAPSEWASSVVGNMYTGSLFLGLAATLAYQAQNNIEATGNTIGFIAYGSGSKSKVFEGTIEAKWKDAVVRTALYNILEESTPISMERYTALHKKELKESILPPKDEFVLDYIETESPVLRGARYYNFIH</sequence>
<gene>
    <name evidence="5" type="ORF">FK004_13800</name>
</gene>
<dbReference type="EMBL" id="CP020919">
    <property type="protein sequence ID" value="AWG26225.1"/>
    <property type="molecule type" value="Genomic_DNA"/>
</dbReference>
<comment type="similarity">
    <text evidence="1">Belongs to the thiolase-like superfamily. HMG-CoA synthase family.</text>
</comment>
<evidence type="ECO:0000259" key="4">
    <source>
        <dbReference type="Pfam" id="PF08540"/>
    </source>
</evidence>
<evidence type="ECO:0000313" key="6">
    <source>
        <dbReference type="Proteomes" id="UP000244677"/>
    </source>
</evidence>
<name>A0A2S1LR39_9FLAO</name>
<evidence type="ECO:0000256" key="1">
    <source>
        <dbReference type="ARBA" id="ARBA00007061"/>
    </source>
</evidence>
<evidence type="ECO:0000313" key="5">
    <source>
        <dbReference type="EMBL" id="AWG26225.1"/>
    </source>
</evidence>
<dbReference type="AlphaFoldDB" id="A0A2S1LR39"/>
<protein>
    <submittedName>
        <fullName evidence="5">Hydroxymethylglutaryl-CoA synthase</fullName>
    </submittedName>
</protein>
<evidence type="ECO:0000259" key="3">
    <source>
        <dbReference type="Pfam" id="PF01154"/>
    </source>
</evidence>
<dbReference type="CDD" id="cd00827">
    <property type="entry name" value="init_cond_enzymes"/>
    <property type="match status" value="1"/>
</dbReference>
<keyword evidence="2" id="KW-0808">Transferase</keyword>
<dbReference type="Pfam" id="PF01154">
    <property type="entry name" value="HMG_CoA_synt_N"/>
    <property type="match status" value="1"/>
</dbReference>
<dbReference type="Proteomes" id="UP000244677">
    <property type="component" value="Chromosome"/>
</dbReference>
<organism evidence="5 6">
    <name type="scientific">Flavobacterium kingsejongi</name>
    <dbReference type="NCBI Taxonomy" id="1678728"/>
    <lineage>
        <taxon>Bacteria</taxon>
        <taxon>Pseudomonadati</taxon>
        <taxon>Bacteroidota</taxon>
        <taxon>Flavobacteriia</taxon>
        <taxon>Flavobacteriales</taxon>
        <taxon>Flavobacteriaceae</taxon>
        <taxon>Flavobacterium</taxon>
    </lineage>
</organism>
<dbReference type="KEGG" id="fki:FK004_13800"/>
<feature type="domain" description="Hydroxymethylglutaryl-coenzyme A synthase N-terminal" evidence="3">
    <location>
        <begin position="2"/>
        <end position="176"/>
    </location>
</feature>
<dbReference type="InterPro" id="IPR016039">
    <property type="entry name" value="Thiolase-like"/>
</dbReference>
<dbReference type="RefSeq" id="WP_108737761.1">
    <property type="nucleotide sequence ID" value="NZ_CP020919.1"/>
</dbReference>
<accession>A0A2S1LR39</accession>
<dbReference type="SUPFAM" id="SSF53901">
    <property type="entry name" value="Thiolase-like"/>
    <property type="match status" value="2"/>
</dbReference>
<dbReference type="OrthoDB" id="9769523at2"/>
<dbReference type="PANTHER" id="PTHR43323:SF2">
    <property type="entry name" value="HYDROXYMETHYLGLUTARYL-COA SYNTHASE"/>
    <property type="match status" value="1"/>
</dbReference>
<dbReference type="Gene3D" id="3.40.47.10">
    <property type="match status" value="1"/>
</dbReference>
<dbReference type="GO" id="GO:0004421">
    <property type="term" value="F:hydroxymethylglutaryl-CoA synthase activity"/>
    <property type="evidence" value="ECO:0007669"/>
    <property type="project" value="InterPro"/>
</dbReference>
<dbReference type="Pfam" id="PF08540">
    <property type="entry name" value="HMG_CoA_synt_C"/>
    <property type="match status" value="1"/>
</dbReference>
<proteinExistence type="inferred from homology"/>
<reference evidence="5 6" key="1">
    <citation type="submission" date="2017-04" db="EMBL/GenBank/DDBJ databases">
        <title>Complete genome sequence of Flavobacterium kingsejong AJ004.</title>
        <authorList>
            <person name="Lee P.C."/>
        </authorList>
    </citation>
    <scope>NUCLEOTIDE SEQUENCE [LARGE SCALE GENOMIC DNA]</scope>
    <source>
        <strain evidence="5 6">AJ004</strain>
    </source>
</reference>
<dbReference type="InterPro" id="IPR013528">
    <property type="entry name" value="HMG_CoA_synth_N"/>
</dbReference>
<evidence type="ECO:0000256" key="2">
    <source>
        <dbReference type="ARBA" id="ARBA00022679"/>
    </source>
</evidence>
<dbReference type="InterPro" id="IPR013746">
    <property type="entry name" value="HMG_CoA_synt_C_dom"/>
</dbReference>
<dbReference type="GO" id="GO:0006084">
    <property type="term" value="P:acetyl-CoA metabolic process"/>
    <property type="evidence" value="ECO:0007669"/>
    <property type="project" value="InterPro"/>
</dbReference>
<keyword evidence="6" id="KW-1185">Reference proteome</keyword>
<dbReference type="PANTHER" id="PTHR43323">
    <property type="entry name" value="3-HYDROXY-3-METHYLGLUTARYL COENZYME A SYNTHASE"/>
    <property type="match status" value="1"/>
</dbReference>
<feature type="domain" description="Hydroxymethylglutaryl-coenzyme A synthase C-terminal" evidence="4">
    <location>
        <begin position="228"/>
        <end position="415"/>
    </location>
</feature>